<dbReference type="InterPro" id="IPR050100">
    <property type="entry name" value="TRAFAC_GTPase_members"/>
</dbReference>
<dbReference type="Gene3D" id="3.40.50.300">
    <property type="entry name" value="P-loop containing nucleotide triphosphate hydrolases"/>
    <property type="match status" value="1"/>
</dbReference>
<evidence type="ECO:0000256" key="7">
    <source>
        <dbReference type="SAM" id="Phobius"/>
    </source>
</evidence>
<dbReference type="InterPro" id="IPR031157">
    <property type="entry name" value="G_TR_CS"/>
</dbReference>
<dbReference type="EMBL" id="JH000052">
    <property type="protein sequence ID" value="EGV96330.1"/>
    <property type="molecule type" value="Genomic_DNA"/>
</dbReference>
<keyword evidence="7" id="KW-0812">Transmembrane</keyword>
<dbReference type="Proteomes" id="UP000001075">
    <property type="component" value="Unassembled WGS sequence"/>
</dbReference>
<dbReference type="InterPro" id="IPR009001">
    <property type="entry name" value="Transl_elong_EF1A/Init_IF2_C"/>
</dbReference>
<dbReference type="GO" id="GO:0006415">
    <property type="term" value="P:translational termination"/>
    <property type="evidence" value="ECO:0007669"/>
    <property type="project" value="UniProtKB-ARBA"/>
</dbReference>
<evidence type="ECO:0000256" key="3">
    <source>
        <dbReference type="ARBA" id="ARBA00022917"/>
    </source>
</evidence>
<keyword evidence="7" id="KW-0472">Membrane</keyword>
<dbReference type="CDD" id="cd03704">
    <property type="entry name" value="eRF3_C_III"/>
    <property type="match status" value="1"/>
</dbReference>
<dbReference type="GO" id="GO:0005525">
    <property type="term" value="F:GTP binding"/>
    <property type="evidence" value="ECO:0007669"/>
    <property type="project" value="UniProtKB-KW"/>
</dbReference>
<dbReference type="InterPro" id="IPR004161">
    <property type="entry name" value="EFTu-like_2"/>
</dbReference>
<dbReference type="InterPro" id="IPR054696">
    <property type="entry name" value="GTP-eEF1A_C"/>
</dbReference>
<protein>
    <submittedName>
        <fullName evidence="9">Eukaryotic peptide chain release factor GTP-binding subunit ERF3B</fullName>
    </submittedName>
</protein>
<reference evidence="10" key="1">
    <citation type="journal article" date="2011" name="Nat. Biotechnol.">
        <title>The genomic sequence of the Chinese hamster ovary (CHO)-K1 cell line.</title>
        <authorList>
            <person name="Xu X."/>
            <person name="Nagarajan H."/>
            <person name="Lewis N.E."/>
            <person name="Pan S."/>
            <person name="Cai Z."/>
            <person name="Liu X."/>
            <person name="Chen W."/>
            <person name="Xie M."/>
            <person name="Wang W."/>
            <person name="Hammond S."/>
            <person name="Andersen M.R."/>
            <person name="Neff N."/>
            <person name="Passarelli B."/>
            <person name="Koh W."/>
            <person name="Fan H.C."/>
            <person name="Wang J."/>
            <person name="Gui Y."/>
            <person name="Lee K.H."/>
            <person name="Betenbaugh M.J."/>
            <person name="Quake S.R."/>
            <person name="Famili I."/>
            <person name="Palsson B.O."/>
            <person name="Wang J."/>
        </authorList>
    </citation>
    <scope>NUCLEOTIDE SEQUENCE [LARGE SCALE GENOMIC DNA]</scope>
    <source>
        <strain evidence="10">CHO K1 cell line</strain>
    </source>
</reference>
<evidence type="ECO:0000313" key="9">
    <source>
        <dbReference type="EMBL" id="EGV96330.1"/>
    </source>
</evidence>
<evidence type="ECO:0000256" key="5">
    <source>
        <dbReference type="ARBA" id="ARBA00049117"/>
    </source>
</evidence>
<dbReference type="AlphaFoldDB" id="G3GWM0"/>
<dbReference type="CDD" id="cd01883">
    <property type="entry name" value="EF1_alpha"/>
    <property type="match status" value="1"/>
</dbReference>
<dbReference type="Pfam" id="PF07145">
    <property type="entry name" value="PAM2"/>
    <property type="match status" value="1"/>
</dbReference>
<dbReference type="STRING" id="10029.G3GWM0"/>
<dbReference type="InParanoid" id="G3GWM0"/>
<dbReference type="SUPFAM" id="SSF50447">
    <property type="entry name" value="Translation proteins"/>
    <property type="match status" value="1"/>
</dbReference>
<dbReference type="InterPro" id="IPR009818">
    <property type="entry name" value="PAM2_motif"/>
</dbReference>
<dbReference type="CDD" id="cd04089">
    <property type="entry name" value="eRF3_II"/>
    <property type="match status" value="1"/>
</dbReference>
<feature type="region of interest" description="Disordered" evidence="6">
    <location>
        <begin position="84"/>
        <end position="144"/>
    </location>
</feature>
<feature type="compositionally biased region" description="Acidic residues" evidence="6">
    <location>
        <begin position="121"/>
        <end position="131"/>
    </location>
</feature>
<comment type="similarity">
    <text evidence="1">Belongs to the TRAFAC class translation factor GTPase superfamily. Classic translation factor GTPase family. EF-Tu/EF-1A subfamily.</text>
</comment>
<evidence type="ECO:0000259" key="8">
    <source>
        <dbReference type="PROSITE" id="PS51722"/>
    </source>
</evidence>
<keyword evidence="7" id="KW-1133">Transmembrane helix</keyword>
<evidence type="ECO:0000256" key="2">
    <source>
        <dbReference type="ARBA" id="ARBA00022741"/>
    </source>
</evidence>
<dbReference type="FunFam" id="2.40.30.10:FF:000017">
    <property type="entry name" value="Eukaryotic peptide chain release factor GTP-binding subunit"/>
    <property type="match status" value="1"/>
</dbReference>
<dbReference type="PROSITE" id="PS51722">
    <property type="entry name" value="G_TR_2"/>
    <property type="match status" value="1"/>
</dbReference>
<keyword evidence="4" id="KW-0342">GTP-binding</keyword>
<evidence type="ECO:0000256" key="4">
    <source>
        <dbReference type="ARBA" id="ARBA00023134"/>
    </source>
</evidence>
<evidence type="ECO:0000256" key="1">
    <source>
        <dbReference type="ARBA" id="ARBA00007249"/>
    </source>
</evidence>
<dbReference type="Gene3D" id="2.40.30.10">
    <property type="entry name" value="Translation factors"/>
    <property type="match status" value="2"/>
</dbReference>
<comment type="catalytic activity">
    <reaction evidence="5">
        <text>GTP + H2O = GDP + phosphate + H(+)</text>
        <dbReference type="Rhea" id="RHEA:19669"/>
        <dbReference type="ChEBI" id="CHEBI:15377"/>
        <dbReference type="ChEBI" id="CHEBI:15378"/>
        <dbReference type="ChEBI" id="CHEBI:37565"/>
        <dbReference type="ChEBI" id="CHEBI:43474"/>
        <dbReference type="ChEBI" id="CHEBI:58189"/>
    </reaction>
    <physiologicalReaction direction="left-to-right" evidence="5">
        <dbReference type="Rhea" id="RHEA:19670"/>
    </physiologicalReaction>
</comment>
<feature type="transmembrane region" description="Helical" evidence="7">
    <location>
        <begin position="559"/>
        <end position="577"/>
    </location>
</feature>
<dbReference type="FunFam" id="2.40.30.10:FF:000024">
    <property type="entry name" value="Eukaryotic peptide chain release factor GTP-binding subunit ERF3A"/>
    <property type="match status" value="1"/>
</dbReference>
<accession>G3GWM0</accession>
<dbReference type="InterPro" id="IPR000795">
    <property type="entry name" value="T_Tr_GTP-bd_dom"/>
</dbReference>
<sequence length="584" mass="65337">MAGMAEAQRENLSAAFSRQLNVNAKPFVPNVHAAEFVPSFLRGPAQPPPCQERNLSTCICRFKDFKVQAGLFQDTKLKYLSSVENGETEMSPEESWEHKEEISEAEPGCGSSGDGRPPEENTQEMMEEEEEIPKPKSVVAPPGAPKKEHVNVVFIGHVDAGKSTIGGQIMYLTGMVDKRTLEKYEREAKEKNRETWYLSWALDTNQEERDKGKTVEVGRAYFETEKKHFTILDAPGHKSFVPNMIGGASQADLAVLVISARKGEFETGFEKGGQTREHAMLAKTAGVKHLIVLINKMDDPTVNWSNESGLPFIPYLDNLPNFNRSVDGPIRLPIVDKYKDMGTVVLGKLESGSICKGQQLVMMPNKHNVEVLGILSDDVETDSVAPGENLKIRLKGIEEEEILPGFILCDLTNLCHSGRTFDAQIVIIEHKSIICPGYNAVLHIHTCIEEVEITALICLVDKKSGEKSKTRPRFVKQDQVCIARLRTAGTICLETFKDFPQMGRFTLRDEGKRILVFLVSGCIVISIASVLSYCITAGRFWKPRFVFCNSHMYILNNKWYYHLLPVMLYVDLILVFYNSALGTN</sequence>
<gene>
    <name evidence="9" type="ORF">I79_002147</name>
</gene>
<dbReference type="InterPro" id="IPR027417">
    <property type="entry name" value="P-loop_NTPase"/>
</dbReference>
<feature type="domain" description="Tr-type G" evidence="8">
    <location>
        <begin position="147"/>
        <end position="372"/>
    </location>
</feature>
<keyword evidence="2" id="KW-0547">Nucleotide-binding</keyword>
<dbReference type="GO" id="GO:0003924">
    <property type="term" value="F:GTPase activity"/>
    <property type="evidence" value="ECO:0007669"/>
    <property type="project" value="InterPro"/>
</dbReference>
<dbReference type="PRINTS" id="PR00315">
    <property type="entry name" value="ELONGATNFCT"/>
</dbReference>
<name>G3GWM0_CRIGR</name>
<feature type="transmembrane region" description="Helical" evidence="7">
    <location>
        <begin position="514"/>
        <end position="538"/>
    </location>
</feature>
<dbReference type="InterPro" id="IPR009000">
    <property type="entry name" value="Transl_B-barrel_sf"/>
</dbReference>
<dbReference type="Pfam" id="PF22594">
    <property type="entry name" value="GTP-eEF1A_C"/>
    <property type="match status" value="1"/>
</dbReference>
<dbReference type="Pfam" id="PF03144">
    <property type="entry name" value="GTP_EFTU_D2"/>
    <property type="match status" value="1"/>
</dbReference>
<dbReference type="PROSITE" id="PS00301">
    <property type="entry name" value="G_TR_1"/>
    <property type="match status" value="1"/>
</dbReference>
<dbReference type="GO" id="GO:0005737">
    <property type="term" value="C:cytoplasm"/>
    <property type="evidence" value="ECO:0007669"/>
    <property type="project" value="UniProtKB-ARBA"/>
</dbReference>
<dbReference type="SUPFAM" id="SSF50465">
    <property type="entry name" value="EF-Tu/eEF-1alpha/eIF2-gamma C-terminal domain"/>
    <property type="match status" value="1"/>
</dbReference>
<dbReference type="PANTHER" id="PTHR23115">
    <property type="entry name" value="TRANSLATION FACTOR"/>
    <property type="match status" value="1"/>
</dbReference>
<evidence type="ECO:0000256" key="6">
    <source>
        <dbReference type="SAM" id="MobiDB-lite"/>
    </source>
</evidence>
<keyword evidence="3" id="KW-0648">Protein biosynthesis</keyword>
<evidence type="ECO:0000313" key="10">
    <source>
        <dbReference type="Proteomes" id="UP000001075"/>
    </source>
</evidence>
<organism evidence="9 10">
    <name type="scientific">Cricetulus griseus</name>
    <name type="common">Chinese hamster</name>
    <name type="synonym">Cricetulus barabensis griseus</name>
    <dbReference type="NCBI Taxonomy" id="10029"/>
    <lineage>
        <taxon>Eukaryota</taxon>
        <taxon>Metazoa</taxon>
        <taxon>Chordata</taxon>
        <taxon>Craniata</taxon>
        <taxon>Vertebrata</taxon>
        <taxon>Euteleostomi</taxon>
        <taxon>Mammalia</taxon>
        <taxon>Eutheria</taxon>
        <taxon>Euarchontoglires</taxon>
        <taxon>Glires</taxon>
        <taxon>Rodentia</taxon>
        <taxon>Myomorpha</taxon>
        <taxon>Muroidea</taxon>
        <taxon>Cricetidae</taxon>
        <taxon>Cricetinae</taxon>
        <taxon>Cricetulus</taxon>
    </lineage>
</organism>
<proteinExistence type="inferred from homology"/>
<dbReference type="Pfam" id="PF00009">
    <property type="entry name" value="GTP_EFTU"/>
    <property type="match status" value="1"/>
</dbReference>
<dbReference type="SUPFAM" id="SSF52540">
    <property type="entry name" value="P-loop containing nucleoside triphosphate hydrolases"/>
    <property type="match status" value="1"/>
</dbReference>